<keyword evidence="2" id="KW-1185">Reference proteome</keyword>
<dbReference type="OrthoDB" id="423464at2759"/>
<evidence type="ECO:0000313" key="1">
    <source>
        <dbReference type="EMBL" id="EER05498.1"/>
    </source>
</evidence>
<protein>
    <submittedName>
        <fullName evidence="1">Uncharacterized protein</fullName>
    </submittedName>
</protein>
<dbReference type="Proteomes" id="UP000007800">
    <property type="component" value="Unassembled WGS sequence"/>
</dbReference>
<reference evidence="1 2" key="1">
    <citation type="submission" date="2008-07" db="EMBL/GenBank/DDBJ databases">
        <authorList>
            <person name="El-Sayed N."/>
            <person name="Caler E."/>
            <person name="Inman J."/>
            <person name="Amedeo P."/>
            <person name="Hass B."/>
            <person name="Wortman J."/>
        </authorList>
    </citation>
    <scope>NUCLEOTIDE SEQUENCE [LARGE SCALE GENOMIC DNA]</scope>
    <source>
        <strain evidence="2">ATCC 50983 / TXsc</strain>
    </source>
</reference>
<dbReference type="GeneID" id="9042022"/>
<dbReference type="EMBL" id="GG680918">
    <property type="protein sequence ID" value="EER05498.1"/>
    <property type="molecule type" value="Genomic_DNA"/>
</dbReference>
<dbReference type="OMA" id="HIVKETH"/>
<organism evidence="2">
    <name type="scientific">Perkinsus marinus (strain ATCC 50983 / TXsc)</name>
    <dbReference type="NCBI Taxonomy" id="423536"/>
    <lineage>
        <taxon>Eukaryota</taxon>
        <taxon>Sar</taxon>
        <taxon>Alveolata</taxon>
        <taxon>Perkinsozoa</taxon>
        <taxon>Perkinsea</taxon>
        <taxon>Perkinsida</taxon>
        <taxon>Perkinsidae</taxon>
        <taxon>Perkinsus</taxon>
    </lineage>
</organism>
<name>C5LC15_PERM5</name>
<dbReference type="InParanoid" id="C5LC15"/>
<proteinExistence type="predicted"/>
<evidence type="ECO:0000313" key="2">
    <source>
        <dbReference type="Proteomes" id="UP000007800"/>
    </source>
</evidence>
<accession>C5LC15</accession>
<gene>
    <name evidence="1" type="ORF">Pmar_PMAR011524</name>
</gene>
<dbReference type="RefSeq" id="XP_002773682.1">
    <property type="nucleotide sequence ID" value="XM_002773636.1"/>
</dbReference>
<dbReference type="AlphaFoldDB" id="C5LC15"/>
<sequence length="371" mass="41584">MVELTGSLALFSGLQIMLEALKAQLHRLHPQSFINLAAALVVLEGKLDTAGKSDRRAKDDTEETGDGDYVYVPLRICDTLQLMMDFVEDVVLEGDPSVNRLSTATEFMHTIIPVLHKVSLRNSRYTACVERYLRPQLMTIHRDVEEGDSWGASLVGTHGRESRHMSVIRSLRCAGVISSYATALKKRKQRRQNEKGDDHLAEEEKDSLEMLKRHDALLLSLNRRIRSTARVEDFDDFTLKEAASNIKLMLPNTSSAVSAYCELILARLQQPGLPPPHTNTLVHIVKETHPVILSKGVSAEMAKMLVRREKLRLVYLVVASLTQLAKVMTYKEGRFVGAKYITHSLMSALPNDDSVEAARRGMMREEPPKAS</sequence>